<proteinExistence type="inferred from homology"/>
<name>A0A974H2W2_XENLA</name>
<dbReference type="FunFam" id="3.30.160.60:FF:004538">
    <property type="match status" value="1"/>
</dbReference>
<keyword evidence="6" id="KW-0862">Zinc</keyword>
<gene>
    <name evidence="14" type="ORF">XELAEV_18043467mg</name>
</gene>
<dbReference type="Gene3D" id="3.30.160.60">
    <property type="entry name" value="Classic Zinc Finger"/>
    <property type="match status" value="9"/>
</dbReference>
<evidence type="ECO:0000256" key="7">
    <source>
        <dbReference type="ARBA" id="ARBA00023015"/>
    </source>
</evidence>
<keyword evidence="4" id="KW-0677">Repeat</keyword>
<dbReference type="OMA" id="DAPFQCN"/>
<dbReference type="FunFam" id="3.30.160.60:FF:001662">
    <property type="entry name" value="Zinc finger protein 64"/>
    <property type="match status" value="1"/>
</dbReference>
<dbReference type="GO" id="GO:0006357">
    <property type="term" value="P:regulation of transcription by RNA polymerase II"/>
    <property type="evidence" value="ECO:0007669"/>
    <property type="project" value="TreeGrafter"/>
</dbReference>
<evidence type="ECO:0000256" key="12">
    <source>
        <dbReference type="SAM" id="MobiDB-lite"/>
    </source>
</evidence>
<keyword evidence="7" id="KW-0805">Transcription regulation</keyword>
<dbReference type="InterPro" id="IPR050589">
    <property type="entry name" value="Ikaros_C2H2-ZF"/>
</dbReference>
<evidence type="ECO:0000256" key="8">
    <source>
        <dbReference type="ARBA" id="ARBA00023125"/>
    </source>
</evidence>
<dbReference type="FunFam" id="3.30.160.60:FF:001010">
    <property type="entry name" value="zinc finger protein 64 isoform X3"/>
    <property type="match status" value="1"/>
</dbReference>
<evidence type="ECO:0000256" key="1">
    <source>
        <dbReference type="ARBA" id="ARBA00004123"/>
    </source>
</evidence>
<dbReference type="Pfam" id="PF13912">
    <property type="entry name" value="zf-C2H2_6"/>
    <property type="match status" value="1"/>
</dbReference>
<keyword evidence="9" id="KW-0804">Transcription</keyword>
<evidence type="ECO:0000259" key="13">
    <source>
        <dbReference type="PROSITE" id="PS50157"/>
    </source>
</evidence>
<accession>A0A974H2W2</accession>
<sequence>MPGDCEYGRQEIRSGHFSNNPGLRVELLKSGLSREKRDSWENRKRKLISVKTAPPSVHGGAAVLVEITTDIHICGLCKQQFTNLDSFVAHKQSGCQLISGSGATSAVQFVAQNEAGTPTQTSPRTITSETQTITVSAPEFVFEHGYQTLLPSDHAESQTTERVSPPTKCRRTVSGSSSRRKHSCTYPGCQFKTAYGLKDLERHLRTHTGDKPHKCPTCDKAFSRKDKLKTHMRSHTGEKPFKCKECDYRAADSSSLCKHQRIHTNERPFKCQICPYASRNSSQLTVHLRSHTGDAPFQCVLCNAKFKINSDLKRHLRVHTGEKPYRCDFCNFVCAMKGNLKSHIRMKHNAETTFKCMECNFQCGSKADLRHHLRSHLPEQPVKCAECTYSCSSKAALKVHERIHSKDRPFKCNFCQFDTKQRSNLTTHIKKCHGDQVKPRKSSLHRKEGGSPRLYTSRKGTKLEAKKAFNCDLCDASFVREDSLRSHKKQHTEIIAAQKASGLDLIPLQSQAPRSSTIAIRNIKFPPAILPFGQDGVKLMSDHPLIEGSTTETTSEPARALDGVSKVQDHMASSQLRLLSQVNLIASPSAVQSRTAQKLPLPDMGNNPIQHHLDESAMDNDQETNDEAFMSASSIDECSDLERLRIIKEEPIEVTIVSDAGDYIRIEEPHQSPIFSPSPLVNPPKRSYIVVQADPHSALLCPADSIPD</sequence>
<dbReference type="PROSITE" id="PS00028">
    <property type="entry name" value="ZINC_FINGER_C2H2_1"/>
    <property type="match status" value="6"/>
</dbReference>
<evidence type="ECO:0000313" key="14">
    <source>
        <dbReference type="EMBL" id="OCT62386.1"/>
    </source>
</evidence>
<feature type="domain" description="C2H2-type" evidence="13">
    <location>
        <begin position="354"/>
        <end position="381"/>
    </location>
</feature>
<feature type="domain" description="C2H2-type" evidence="13">
    <location>
        <begin position="241"/>
        <end position="268"/>
    </location>
</feature>
<evidence type="ECO:0000256" key="4">
    <source>
        <dbReference type="ARBA" id="ARBA00022737"/>
    </source>
</evidence>
<feature type="domain" description="C2H2-type" evidence="13">
    <location>
        <begin position="325"/>
        <end position="353"/>
    </location>
</feature>
<feature type="domain" description="C2H2-type" evidence="13">
    <location>
        <begin position="297"/>
        <end position="324"/>
    </location>
</feature>
<evidence type="ECO:0000256" key="11">
    <source>
        <dbReference type="PROSITE-ProRule" id="PRU00042"/>
    </source>
</evidence>
<evidence type="ECO:0000256" key="6">
    <source>
        <dbReference type="ARBA" id="ARBA00022833"/>
    </source>
</evidence>
<dbReference type="Pfam" id="PF00096">
    <property type="entry name" value="zf-C2H2"/>
    <property type="match status" value="4"/>
</dbReference>
<feature type="domain" description="C2H2-type" evidence="13">
    <location>
        <begin position="469"/>
        <end position="492"/>
    </location>
</feature>
<keyword evidence="8" id="KW-0238">DNA-binding</keyword>
<keyword evidence="10" id="KW-0539">Nucleus</keyword>
<evidence type="ECO:0000256" key="10">
    <source>
        <dbReference type="ARBA" id="ARBA00023242"/>
    </source>
</evidence>
<dbReference type="InterPro" id="IPR013087">
    <property type="entry name" value="Znf_C2H2_type"/>
</dbReference>
<dbReference type="FunFam" id="3.30.160.60:FF:000660">
    <property type="entry name" value="zinc finger protein 64 isoform X1"/>
    <property type="match status" value="1"/>
</dbReference>
<feature type="region of interest" description="Disordered" evidence="12">
    <location>
        <begin position="152"/>
        <end position="175"/>
    </location>
</feature>
<dbReference type="AlphaFoldDB" id="A0A974H2W2"/>
<evidence type="ECO:0000256" key="2">
    <source>
        <dbReference type="ARBA" id="ARBA00006991"/>
    </source>
</evidence>
<dbReference type="PROSITE" id="PS50157">
    <property type="entry name" value="ZINC_FINGER_C2H2_2"/>
    <property type="match status" value="8"/>
</dbReference>
<dbReference type="PANTHER" id="PTHR24404:SF114">
    <property type="entry name" value="KLUMPFUSS, ISOFORM B-RELATED"/>
    <property type="match status" value="1"/>
</dbReference>
<feature type="domain" description="C2H2-type" evidence="13">
    <location>
        <begin position="269"/>
        <end position="296"/>
    </location>
</feature>
<evidence type="ECO:0000313" key="15">
    <source>
        <dbReference type="Proteomes" id="UP000694892"/>
    </source>
</evidence>
<dbReference type="InterPro" id="IPR036236">
    <property type="entry name" value="Znf_C2H2_sf"/>
</dbReference>
<dbReference type="GO" id="GO:0003700">
    <property type="term" value="F:DNA-binding transcription factor activity"/>
    <property type="evidence" value="ECO:0007669"/>
    <property type="project" value="TreeGrafter"/>
</dbReference>
<feature type="domain" description="C2H2-type" evidence="13">
    <location>
        <begin position="213"/>
        <end position="240"/>
    </location>
</feature>
<dbReference type="FunFam" id="3.30.160.60:FF:000223">
    <property type="entry name" value="zinc finger protein 64 isoform X1"/>
    <property type="match status" value="1"/>
</dbReference>
<dbReference type="SMART" id="SM00355">
    <property type="entry name" value="ZnF_C2H2"/>
    <property type="match status" value="11"/>
</dbReference>
<feature type="region of interest" description="Disordered" evidence="12">
    <location>
        <begin position="436"/>
        <end position="459"/>
    </location>
</feature>
<dbReference type="EMBL" id="CM004482">
    <property type="protein sequence ID" value="OCT62386.1"/>
    <property type="molecule type" value="Genomic_DNA"/>
</dbReference>
<keyword evidence="5 11" id="KW-0863">Zinc-finger</keyword>
<reference evidence="15" key="1">
    <citation type="journal article" date="2016" name="Nature">
        <title>Genome evolution in the allotetraploid frog Xenopus laevis.</title>
        <authorList>
            <person name="Session A.M."/>
            <person name="Uno Y."/>
            <person name="Kwon T."/>
            <person name="Chapman J.A."/>
            <person name="Toyoda A."/>
            <person name="Takahashi S."/>
            <person name="Fukui A."/>
            <person name="Hikosaka A."/>
            <person name="Suzuki A."/>
            <person name="Kondo M."/>
            <person name="van Heeringen S.J."/>
            <person name="Quigley I."/>
            <person name="Heinz S."/>
            <person name="Ogino H."/>
            <person name="Ochi H."/>
            <person name="Hellsten U."/>
            <person name="Lyons J.B."/>
            <person name="Simakov O."/>
            <person name="Putnam N."/>
            <person name="Stites J."/>
            <person name="Kuroki Y."/>
            <person name="Tanaka T."/>
            <person name="Michiue T."/>
            <person name="Watanabe M."/>
            <person name="Bogdanovic O."/>
            <person name="Lister R."/>
            <person name="Georgiou G."/>
            <person name="Paranjpe S.S."/>
            <person name="van Kruijsbergen I."/>
            <person name="Shu S."/>
            <person name="Carlson J."/>
            <person name="Kinoshita T."/>
            <person name="Ohta Y."/>
            <person name="Mawaribuchi S."/>
            <person name="Jenkins J."/>
            <person name="Grimwood J."/>
            <person name="Schmutz J."/>
            <person name="Mitros T."/>
            <person name="Mozaffari S.V."/>
            <person name="Suzuki Y."/>
            <person name="Haramoto Y."/>
            <person name="Yamamoto T.S."/>
            <person name="Takagi C."/>
            <person name="Heald R."/>
            <person name="Miller K."/>
            <person name="Haudenschild C."/>
            <person name="Kitzman J."/>
            <person name="Nakayama T."/>
            <person name="Izutsu Y."/>
            <person name="Robert J."/>
            <person name="Fortriede J."/>
            <person name="Burns K."/>
            <person name="Lotay V."/>
            <person name="Karimi K."/>
            <person name="Yasuoka Y."/>
            <person name="Dichmann D.S."/>
            <person name="Flajnik M.F."/>
            <person name="Houston D.W."/>
            <person name="Shendure J."/>
            <person name="DuPasquier L."/>
            <person name="Vize P.D."/>
            <person name="Zorn A.M."/>
            <person name="Ito M."/>
            <person name="Marcotte E.M."/>
            <person name="Wallingford J.B."/>
            <person name="Ito Y."/>
            <person name="Asashima M."/>
            <person name="Ueno N."/>
            <person name="Matsuda Y."/>
            <person name="Veenstra G.J."/>
            <person name="Fujiyama A."/>
            <person name="Harland R.M."/>
            <person name="Taira M."/>
            <person name="Rokhsar D.S."/>
        </authorList>
    </citation>
    <scope>NUCLEOTIDE SEQUENCE [LARGE SCALE GENOMIC DNA]</scope>
    <source>
        <strain evidence="15">J</strain>
    </source>
</reference>
<dbReference type="FunFam" id="3.30.160.60:FF:000130">
    <property type="entry name" value="Spalt-like transcription factor 4"/>
    <property type="match status" value="1"/>
</dbReference>
<organism evidence="14 15">
    <name type="scientific">Xenopus laevis</name>
    <name type="common">African clawed frog</name>
    <dbReference type="NCBI Taxonomy" id="8355"/>
    <lineage>
        <taxon>Eukaryota</taxon>
        <taxon>Metazoa</taxon>
        <taxon>Chordata</taxon>
        <taxon>Craniata</taxon>
        <taxon>Vertebrata</taxon>
        <taxon>Euteleostomi</taxon>
        <taxon>Amphibia</taxon>
        <taxon>Batrachia</taxon>
        <taxon>Anura</taxon>
        <taxon>Pipoidea</taxon>
        <taxon>Pipidae</taxon>
        <taxon>Xenopodinae</taxon>
        <taxon>Xenopus</taxon>
        <taxon>Xenopus</taxon>
    </lineage>
</organism>
<keyword evidence="3" id="KW-0479">Metal-binding</keyword>
<comment type="subcellular location">
    <subcellularLocation>
        <location evidence="1">Nucleus</location>
    </subcellularLocation>
</comment>
<protein>
    <recommendedName>
        <fullName evidence="13">C2H2-type domain-containing protein</fullName>
    </recommendedName>
</protein>
<dbReference type="FunFam" id="3.30.160.60:FF:002037">
    <property type="entry name" value="zinc finger protein 64 isoform X3"/>
    <property type="match status" value="1"/>
</dbReference>
<dbReference type="GO" id="GO:0005634">
    <property type="term" value="C:nucleus"/>
    <property type="evidence" value="ECO:0007669"/>
    <property type="project" value="UniProtKB-SubCell"/>
</dbReference>
<dbReference type="SUPFAM" id="SSF57667">
    <property type="entry name" value="beta-beta-alpha zinc fingers"/>
    <property type="match status" value="6"/>
</dbReference>
<evidence type="ECO:0000256" key="5">
    <source>
        <dbReference type="ARBA" id="ARBA00022771"/>
    </source>
</evidence>
<feature type="domain" description="C2H2-type" evidence="13">
    <location>
        <begin position="382"/>
        <end position="409"/>
    </location>
</feature>
<evidence type="ECO:0000256" key="9">
    <source>
        <dbReference type="ARBA" id="ARBA00023163"/>
    </source>
</evidence>
<dbReference type="PANTHER" id="PTHR24404">
    <property type="entry name" value="ZINC FINGER PROTEIN"/>
    <property type="match status" value="1"/>
</dbReference>
<comment type="similarity">
    <text evidence="2">Belongs to the krueppel C2H2-type zinc-finger protein family.</text>
</comment>
<dbReference type="GO" id="GO:0008270">
    <property type="term" value="F:zinc ion binding"/>
    <property type="evidence" value="ECO:0007669"/>
    <property type="project" value="UniProtKB-KW"/>
</dbReference>
<dbReference type="FunFam" id="3.30.160.60:FF:000412">
    <property type="entry name" value="zinc finger protein 64 isoform X1"/>
    <property type="match status" value="1"/>
</dbReference>
<evidence type="ECO:0000256" key="3">
    <source>
        <dbReference type="ARBA" id="ARBA00022723"/>
    </source>
</evidence>
<dbReference type="Proteomes" id="UP000694892">
    <property type="component" value="Chromosome 9_10L"/>
</dbReference>
<dbReference type="GO" id="GO:0000978">
    <property type="term" value="F:RNA polymerase II cis-regulatory region sequence-specific DNA binding"/>
    <property type="evidence" value="ECO:0007669"/>
    <property type="project" value="TreeGrafter"/>
</dbReference>